<sequence>MNVRHRLIMMISVIGVIGFFIVQTMVLPSIAEKEEAYQAAQNEAMSHDIEQSRRYQHNYMGDAGNLTQLFRSLPLREVPMSFELDSERYRVQVNFEGNVDELDRRKREQAFIYNATAAFALIGNLQEIDFHFNDRSFVVEREAVEEWYEQPLPSLIEDGSWEKMVRQPLADADYLESCTEAFF</sequence>
<reference evidence="3" key="1">
    <citation type="submission" date="2022-05" db="EMBL/GenBank/DDBJ databases">
        <title>Comparative Genomics of Spacecraft Associated Microbes.</title>
        <authorList>
            <person name="Tran M.T."/>
            <person name="Wright A."/>
            <person name="Seuylemezian A."/>
            <person name="Eisen J."/>
            <person name="Coil D."/>
        </authorList>
    </citation>
    <scope>NUCLEOTIDE SEQUENCE</scope>
    <source>
        <strain evidence="3">214.1.1</strain>
    </source>
</reference>
<proteinExistence type="predicted"/>
<dbReference type="AlphaFoldDB" id="A0A9X2DUR5"/>
<dbReference type="Pfam" id="PF16107">
    <property type="entry name" value="DUF4825"/>
    <property type="match status" value="1"/>
</dbReference>
<accession>A0A9X2DUR5</accession>
<keyword evidence="1" id="KW-1133">Transmembrane helix</keyword>
<comment type="caution">
    <text evidence="3">The sequence shown here is derived from an EMBL/GenBank/DDBJ whole genome shotgun (WGS) entry which is preliminary data.</text>
</comment>
<keyword evidence="1" id="KW-0472">Membrane</keyword>
<evidence type="ECO:0000313" key="4">
    <source>
        <dbReference type="Proteomes" id="UP001139179"/>
    </source>
</evidence>
<dbReference type="InterPro" id="IPR032250">
    <property type="entry name" value="DUF4825"/>
</dbReference>
<protein>
    <submittedName>
        <fullName evidence="3">DUF4825 domain-containing protein</fullName>
    </submittedName>
</protein>
<dbReference type="RefSeq" id="WP_251225096.1">
    <property type="nucleotide sequence ID" value="NZ_JAMBOL010000038.1"/>
</dbReference>
<dbReference type="Proteomes" id="UP001139179">
    <property type="component" value="Unassembled WGS sequence"/>
</dbReference>
<keyword evidence="1" id="KW-0812">Transmembrane</keyword>
<feature type="domain" description="DUF4825" evidence="2">
    <location>
        <begin position="55"/>
        <end position="134"/>
    </location>
</feature>
<evidence type="ECO:0000259" key="2">
    <source>
        <dbReference type="Pfam" id="PF16107"/>
    </source>
</evidence>
<keyword evidence="4" id="KW-1185">Reference proteome</keyword>
<feature type="transmembrane region" description="Helical" evidence="1">
    <location>
        <begin position="7"/>
        <end position="27"/>
    </location>
</feature>
<evidence type="ECO:0000313" key="3">
    <source>
        <dbReference type="EMBL" id="MCM3716445.1"/>
    </source>
</evidence>
<organism evidence="3 4">
    <name type="scientific">Halalkalibacter oceani</name>
    <dbReference type="NCBI Taxonomy" id="1653776"/>
    <lineage>
        <taxon>Bacteria</taxon>
        <taxon>Bacillati</taxon>
        <taxon>Bacillota</taxon>
        <taxon>Bacilli</taxon>
        <taxon>Bacillales</taxon>
        <taxon>Bacillaceae</taxon>
        <taxon>Halalkalibacter</taxon>
    </lineage>
</organism>
<name>A0A9X2DUR5_9BACI</name>
<gene>
    <name evidence="3" type="ORF">M3202_20580</name>
</gene>
<dbReference type="EMBL" id="JAMBOL010000038">
    <property type="protein sequence ID" value="MCM3716445.1"/>
    <property type="molecule type" value="Genomic_DNA"/>
</dbReference>
<evidence type="ECO:0000256" key="1">
    <source>
        <dbReference type="SAM" id="Phobius"/>
    </source>
</evidence>